<name>E3J3S5_PSEI1</name>
<evidence type="ECO:0000256" key="1">
    <source>
        <dbReference type="ARBA" id="ARBA00022553"/>
    </source>
</evidence>
<dbReference type="eggNOG" id="COG1716">
    <property type="taxonomic scope" value="Bacteria"/>
</dbReference>
<sequence length="1519" mass="159692">MIIRVTVRHASTGASRDVEITAEPATTLASVLAALPLPAAGRPCYIGERLLDPTVTVGESPLLQGATVSIGAPGPRQRALAAGAVGALRVLDGPDVGVVAWLPPGRRTAARTGDADLVLHCEQASREHVEIEIDVLGRAAAVDVGSFNGTFLDGERLTEPAVLSAGSLLQVGSDRLEWVSLPAAGLITKPGGDGRLDFDRTFISPPAVHPAEIVLPTPPTRPPTSRLGAWLSALLPVAMGLVLAVVTHRTLVLLMCLLGPLGVIGTQMSDRRQRRLDRGRYEEATAGVARGLGTRIADEERTRRAQAPDLVEVTLAATGASRHLWPRNADSPDGLSLRLGVGTAAPSFVIRGERWAGFREPELRGVPLTVDLRAVGVLGIVGPAATAGSLARWLLIQLGTLRSPDDLRLVLITSNDGADLSWATWLPHTYDSEAGDLPCWVGNTASTRADRVRELRELISIRLAERRGNTNVRHEMDVVVLLDGALALRNLPGMKAVLRDGPEAGVYVLAVDRTAPNECRGTCVVDDHLALELTRGRGEPPVHGVAEGLDAEPAEELARAIAPMRDRLSLGGTAASLPTQVRLLDLVGIQRPSAGAVAELWAASPGPTTRVVLGADADGPVTIDLAAQGPHTMLGGATGAGKSILLQTLVTSLLLANAPDELNLVLIDFKGGGAFLPFENCPHVVALLRSTGETAADVFDQAAARRVLASVRAEVHRRERLLARYGGEIDEYWRARRTGRPMASLPRLALVFDEFARVLETSPDFLRELVNVAAKGRSLGMHLVLATQSLQGKLSAELKNNIDLRITLRQNEPADSIEVLGVPDAAAIPGRLRGRGLILFTKDETRAPRPFQSGYLGDPPPADGAPPARVRVVDWGALGLPRPEEKVDHGGAATDQTLTIRAIEEAAARADLPAPFRPLLPPLPADLTIADLAAAATTPAGATEIPVGLADEPAVQAQPPLVFDLAGTDRLLAAGGPQSGRTTLAAALITGMAARFRPDEAHVYVIERQPAGLDAYTALPHCGAVVSTAEPDRVRRLTAWLLGEVTTRLSTRAAPAGLGGAGARGGASGGGGGAAAGPGGGARWPWIVLIVDGWEYFENRADPNFVETTPLQELREVIAAGPPVGVHVILLGGHDLAGSRTAALFTRRLLLPFGKEELRRLHYPTGTPSPPDLPGRAVDAATGTHLQLVRSHLSAARLTEYVTQLRLGPAIDDARGPDRRSEPDRAGPARQVRMASHSESGPAANADSDRSPADLASATHRRAFVPPTAVAPLAFGLPRAFPSMPIRVRSDELPAPHPAPSPTWLPLGIGGKDVATVGLDLFGPGPHALLVSGPPGSGRTTAAATIVRGLRRLGVGTLVVAPPRSPLPALLGDDDPGIRLIRAGDVKDTQLREAAETFGDGRFAVIVDDCDHLTIEPTVVNFADARTLLEDAASPAAAGRQALILCGDATPILNGQRRSLLKVTNEIRTSGGLLLLTPTSPHTAREHNLRLEPDQLVPTPPGRGYLTIRGTATLIQLAT</sequence>
<reference evidence="9 10" key="1">
    <citation type="submission" date="2010-10" db="EMBL/GenBank/DDBJ databases">
        <title>Complete sequence of Frankia sp. EuI1c.</title>
        <authorList>
            <consortium name="US DOE Joint Genome Institute"/>
            <person name="Lucas S."/>
            <person name="Copeland A."/>
            <person name="Lapidus A."/>
            <person name="Cheng J.-F."/>
            <person name="Bruce D."/>
            <person name="Goodwin L."/>
            <person name="Pitluck S."/>
            <person name="Chertkov O."/>
            <person name="Detter J.C."/>
            <person name="Han C."/>
            <person name="Tapia R."/>
            <person name="Land M."/>
            <person name="Hauser L."/>
            <person name="Jeffries C."/>
            <person name="Kyrpides N."/>
            <person name="Ivanova N."/>
            <person name="Mikhailova N."/>
            <person name="Beauchemin N."/>
            <person name="Sen A."/>
            <person name="Sur S.A."/>
            <person name="Gtari M."/>
            <person name="Wall L."/>
            <person name="Tisa L."/>
            <person name="Woyke T."/>
        </authorList>
    </citation>
    <scope>NUCLEOTIDE SEQUENCE [LARGE SCALE GENOMIC DNA]</scope>
    <source>
        <strain evidence="10">DSM 45817 / CECT 9037 / EuI1c</strain>
    </source>
</reference>
<dbReference type="PROSITE" id="PS50901">
    <property type="entry name" value="FTSK"/>
    <property type="match status" value="2"/>
</dbReference>
<gene>
    <name evidence="9" type="ordered locus">FraEuI1c_1345</name>
</gene>
<protein>
    <submittedName>
        <fullName evidence="9">FHA domain containing protein</fullName>
    </submittedName>
</protein>
<dbReference type="PANTHER" id="PTHR22683">
    <property type="entry name" value="SPORULATION PROTEIN RELATED"/>
    <property type="match status" value="1"/>
</dbReference>
<feature type="compositionally biased region" description="Basic and acidic residues" evidence="5">
    <location>
        <begin position="1212"/>
        <end position="1227"/>
    </location>
</feature>
<feature type="region of interest" description="Disordered" evidence="5">
    <location>
        <begin position="1057"/>
        <end position="1078"/>
    </location>
</feature>
<dbReference type="GO" id="GO:0003677">
    <property type="term" value="F:DNA binding"/>
    <property type="evidence" value="ECO:0007669"/>
    <property type="project" value="InterPro"/>
</dbReference>
<feature type="binding site" evidence="4">
    <location>
        <begin position="636"/>
        <end position="643"/>
    </location>
    <ligand>
        <name>ATP</name>
        <dbReference type="ChEBI" id="CHEBI:30616"/>
    </ligand>
</feature>
<dbReference type="EMBL" id="CP002299">
    <property type="protein sequence ID" value="ADP79412.1"/>
    <property type="molecule type" value="Genomic_DNA"/>
</dbReference>
<dbReference type="SUPFAM" id="SSF52540">
    <property type="entry name" value="P-loop containing nucleoside triphosphate hydrolases"/>
    <property type="match status" value="2"/>
</dbReference>
<dbReference type="InterPro" id="IPR008984">
    <property type="entry name" value="SMAD_FHA_dom_sf"/>
</dbReference>
<evidence type="ECO:0000256" key="6">
    <source>
        <dbReference type="SAM" id="Phobius"/>
    </source>
</evidence>
<evidence type="ECO:0000259" key="8">
    <source>
        <dbReference type="PROSITE" id="PS50901"/>
    </source>
</evidence>
<keyword evidence="3 4" id="KW-0067">ATP-binding</keyword>
<dbReference type="SMART" id="SM00382">
    <property type="entry name" value="AAA"/>
    <property type="match status" value="2"/>
</dbReference>
<dbReference type="Pfam" id="PF00498">
    <property type="entry name" value="FHA"/>
    <property type="match status" value="1"/>
</dbReference>
<dbReference type="KEGG" id="fri:FraEuI1c_1345"/>
<dbReference type="CDD" id="cd00060">
    <property type="entry name" value="FHA"/>
    <property type="match status" value="1"/>
</dbReference>
<keyword evidence="6" id="KW-0812">Transmembrane</keyword>
<dbReference type="InterPro" id="IPR002543">
    <property type="entry name" value="FtsK_dom"/>
</dbReference>
<keyword evidence="1" id="KW-0597">Phosphoprotein</keyword>
<organism evidence="9 10">
    <name type="scientific">Pseudofrankia inefficax (strain DSM 45817 / CECT 9037 / DDB 130130 / EuI1c)</name>
    <name type="common">Frankia inefficax</name>
    <dbReference type="NCBI Taxonomy" id="298654"/>
    <lineage>
        <taxon>Bacteria</taxon>
        <taxon>Bacillati</taxon>
        <taxon>Actinomycetota</taxon>
        <taxon>Actinomycetes</taxon>
        <taxon>Frankiales</taxon>
        <taxon>Frankiaceae</taxon>
        <taxon>Pseudofrankia</taxon>
    </lineage>
</organism>
<dbReference type="InterPro" id="IPR027417">
    <property type="entry name" value="P-loop_NTPase"/>
</dbReference>
<keyword evidence="6" id="KW-0472">Membrane</keyword>
<feature type="binding site" evidence="4">
    <location>
        <begin position="975"/>
        <end position="982"/>
    </location>
    <ligand>
        <name>ATP</name>
        <dbReference type="ChEBI" id="CHEBI:30616"/>
    </ligand>
</feature>
<dbReference type="Pfam" id="PF01580">
    <property type="entry name" value="FtsK_SpoIIIE"/>
    <property type="match status" value="2"/>
</dbReference>
<dbReference type="PROSITE" id="PS50006">
    <property type="entry name" value="FHA_DOMAIN"/>
    <property type="match status" value="1"/>
</dbReference>
<dbReference type="InterPro" id="IPR003593">
    <property type="entry name" value="AAA+_ATPase"/>
</dbReference>
<dbReference type="SUPFAM" id="SSF49879">
    <property type="entry name" value="SMAD/FHA domain"/>
    <property type="match status" value="1"/>
</dbReference>
<evidence type="ECO:0000256" key="3">
    <source>
        <dbReference type="ARBA" id="ARBA00022840"/>
    </source>
</evidence>
<accession>E3J3S5</accession>
<evidence type="ECO:0000313" key="10">
    <source>
        <dbReference type="Proteomes" id="UP000002484"/>
    </source>
</evidence>
<dbReference type="Proteomes" id="UP000002484">
    <property type="component" value="Chromosome"/>
</dbReference>
<dbReference type="HOGENOM" id="CLU_003134_6_0_11"/>
<feature type="domain" description="FtsK" evidence="8">
    <location>
        <begin position="958"/>
        <end position="1172"/>
    </location>
</feature>
<feature type="domain" description="FHA" evidence="7">
    <location>
        <begin position="102"/>
        <end position="157"/>
    </location>
</feature>
<dbReference type="eggNOG" id="COG1674">
    <property type="taxonomic scope" value="Bacteria"/>
</dbReference>
<dbReference type="eggNOG" id="COG1618">
    <property type="taxonomic scope" value="Bacteria"/>
</dbReference>
<dbReference type="PANTHER" id="PTHR22683:SF1">
    <property type="entry name" value="TYPE VII SECRETION SYSTEM PROTEIN ESSC"/>
    <property type="match status" value="1"/>
</dbReference>
<evidence type="ECO:0000259" key="7">
    <source>
        <dbReference type="PROSITE" id="PS50006"/>
    </source>
</evidence>
<dbReference type="CDD" id="cd01127">
    <property type="entry name" value="TrwB_TraG_TraD_VirD4"/>
    <property type="match status" value="1"/>
</dbReference>
<keyword evidence="2 4" id="KW-0547">Nucleotide-binding</keyword>
<keyword evidence="10" id="KW-1185">Reference proteome</keyword>
<evidence type="ECO:0000256" key="5">
    <source>
        <dbReference type="SAM" id="MobiDB-lite"/>
    </source>
</evidence>
<dbReference type="Gene3D" id="3.40.50.300">
    <property type="entry name" value="P-loop containing nucleotide triphosphate hydrolases"/>
    <property type="match status" value="4"/>
</dbReference>
<dbReference type="InterPro" id="IPR050206">
    <property type="entry name" value="FtsK/SpoIIIE/SftA"/>
</dbReference>
<feature type="region of interest" description="Disordered" evidence="5">
    <location>
        <begin position="1209"/>
        <end position="1255"/>
    </location>
</feature>
<evidence type="ECO:0000256" key="4">
    <source>
        <dbReference type="PROSITE-ProRule" id="PRU00289"/>
    </source>
</evidence>
<dbReference type="Gene3D" id="2.60.200.20">
    <property type="match status" value="1"/>
</dbReference>
<evidence type="ECO:0000313" key="9">
    <source>
        <dbReference type="EMBL" id="ADP79412.1"/>
    </source>
</evidence>
<feature type="transmembrane region" description="Helical" evidence="6">
    <location>
        <begin position="227"/>
        <end position="245"/>
    </location>
</feature>
<keyword evidence="6" id="KW-1133">Transmembrane helix</keyword>
<dbReference type="GO" id="GO:0005524">
    <property type="term" value="F:ATP binding"/>
    <property type="evidence" value="ECO:0007669"/>
    <property type="project" value="UniProtKB-UniRule"/>
</dbReference>
<evidence type="ECO:0000256" key="2">
    <source>
        <dbReference type="ARBA" id="ARBA00022741"/>
    </source>
</evidence>
<proteinExistence type="predicted"/>
<dbReference type="InterPro" id="IPR000253">
    <property type="entry name" value="FHA_dom"/>
</dbReference>
<dbReference type="STRING" id="298654.FraEuI1c_1345"/>
<feature type="domain" description="FtsK" evidence="8">
    <location>
        <begin position="618"/>
        <end position="817"/>
    </location>
</feature>
<dbReference type="OrthoDB" id="9807790at2"/>
<dbReference type="InParanoid" id="E3J3S5"/>